<proteinExistence type="predicted"/>
<reference evidence="1" key="1">
    <citation type="submission" date="2020-11" db="EMBL/GenBank/DDBJ databases">
        <title>Complete genome sequence of a novel pathogenic Methylobacterium strain isolated from rice in Vietnam.</title>
        <authorList>
            <person name="Lai K."/>
            <person name="Okazaki S."/>
            <person name="Higashi K."/>
            <person name="Mori H."/>
            <person name="Toyoda A."/>
            <person name="Kurokawa K."/>
        </authorList>
    </citation>
    <scope>NUCLEOTIDE SEQUENCE</scope>
    <source>
        <strain evidence="1">VL1</strain>
    </source>
</reference>
<dbReference type="KEGG" id="mind:mvi_00320"/>
<dbReference type="Proteomes" id="UP000663508">
    <property type="component" value="Chromosome"/>
</dbReference>
<accession>A0A8H9C372</accession>
<dbReference type="RefSeq" id="WP_207180763.1">
    <property type="nucleotide sequence ID" value="NZ_AP024145.1"/>
</dbReference>
<gene>
    <name evidence="1" type="ORF">mvi_00320</name>
</gene>
<sequence>MPDPTPSDSRVPDAITPIDAIVPIPPAAPPQILSGPDPRAIDLSELDRLDDGERERLARAGQDALDACLRRLSPAERAAFWHAVCRCYNRPYNPVDGSGGEAPAAGTVPVEIVLADAAPGLPDPHVIEAVRPDRDGARR</sequence>
<dbReference type="AlphaFoldDB" id="A0A8H9C372"/>
<name>A0A8H9C372_9HYPH</name>
<organism evidence="1 2">
    <name type="scientific">Methylobacterium indicum</name>
    <dbReference type="NCBI Taxonomy" id="1775910"/>
    <lineage>
        <taxon>Bacteria</taxon>
        <taxon>Pseudomonadati</taxon>
        <taxon>Pseudomonadota</taxon>
        <taxon>Alphaproteobacteria</taxon>
        <taxon>Hyphomicrobiales</taxon>
        <taxon>Methylobacteriaceae</taxon>
        <taxon>Methylobacterium</taxon>
    </lineage>
</organism>
<evidence type="ECO:0000313" key="2">
    <source>
        <dbReference type="Proteomes" id="UP000663508"/>
    </source>
</evidence>
<evidence type="ECO:0000313" key="1">
    <source>
        <dbReference type="EMBL" id="BCM81571.1"/>
    </source>
</evidence>
<dbReference type="EMBL" id="AP024145">
    <property type="protein sequence ID" value="BCM81571.1"/>
    <property type="molecule type" value="Genomic_DNA"/>
</dbReference>
<protein>
    <submittedName>
        <fullName evidence="1">Uncharacterized protein</fullName>
    </submittedName>
</protein>